<dbReference type="CDD" id="cd11644">
    <property type="entry name" value="Precorrin-6Y-MT"/>
    <property type="match status" value="1"/>
</dbReference>
<feature type="domain" description="Tetrapyrrole methylase" evidence="6">
    <location>
        <begin position="6"/>
        <end position="185"/>
    </location>
</feature>
<dbReference type="SUPFAM" id="SSF53335">
    <property type="entry name" value="S-adenosyl-L-methionine-dependent methyltransferases"/>
    <property type="match status" value="1"/>
</dbReference>
<dbReference type="PANTHER" id="PTHR43182">
    <property type="entry name" value="COBALT-PRECORRIN-6B C(15)-METHYLTRANSFERASE (DECARBOXYLATING)"/>
    <property type="match status" value="1"/>
</dbReference>
<organism evidence="7 8">
    <name type="scientific">Mesobacterium hydrothermale</name>
    <dbReference type="NCBI Taxonomy" id="3111907"/>
    <lineage>
        <taxon>Bacteria</taxon>
        <taxon>Pseudomonadati</taxon>
        <taxon>Pseudomonadota</taxon>
        <taxon>Alphaproteobacteria</taxon>
        <taxon>Rhodobacterales</taxon>
        <taxon>Roseobacteraceae</taxon>
        <taxon>Mesobacterium</taxon>
    </lineage>
</organism>
<accession>A0ABU6HLT9</accession>
<protein>
    <submittedName>
        <fullName evidence="7">Precorrin-6y C5,15-methyltransferase (Decarboxylating) subunit CbiE</fullName>
    </submittedName>
</protein>
<dbReference type="Pfam" id="PF00590">
    <property type="entry name" value="TP_methylase"/>
    <property type="match status" value="1"/>
</dbReference>
<comment type="pathway">
    <text evidence="1">Cofactor biosynthesis; adenosylcobalamin biosynthesis.</text>
</comment>
<dbReference type="InterPro" id="IPR050714">
    <property type="entry name" value="Cobalamin_biosynth_MTase"/>
</dbReference>
<evidence type="ECO:0000256" key="2">
    <source>
        <dbReference type="ARBA" id="ARBA00022573"/>
    </source>
</evidence>
<dbReference type="InterPro" id="IPR014777">
    <property type="entry name" value="4pyrrole_Mease_sub1"/>
</dbReference>
<dbReference type="NCBIfam" id="TIGR02469">
    <property type="entry name" value="CbiT"/>
    <property type="match status" value="1"/>
</dbReference>
<evidence type="ECO:0000313" key="7">
    <source>
        <dbReference type="EMBL" id="MEC3863067.1"/>
    </source>
</evidence>
<keyword evidence="3" id="KW-0489">Methyltransferase</keyword>
<dbReference type="InterPro" id="IPR000878">
    <property type="entry name" value="4pyrrol_Mease"/>
</dbReference>
<evidence type="ECO:0000259" key="6">
    <source>
        <dbReference type="Pfam" id="PF00590"/>
    </source>
</evidence>
<dbReference type="EMBL" id="JAYLLH010000036">
    <property type="protein sequence ID" value="MEC3863067.1"/>
    <property type="molecule type" value="Genomic_DNA"/>
</dbReference>
<keyword evidence="8" id="KW-1185">Reference proteome</keyword>
<comment type="caution">
    <text evidence="7">The sequence shown here is derived from an EMBL/GenBank/DDBJ whole genome shotgun (WGS) entry which is preliminary data.</text>
</comment>
<dbReference type="Gene3D" id="3.40.1010.10">
    <property type="entry name" value="Cobalt-precorrin-4 Transmethylase, Domain 1"/>
    <property type="match status" value="1"/>
</dbReference>
<name>A0ABU6HLT9_9RHOB</name>
<dbReference type="PANTHER" id="PTHR43182:SF1">
    <property type="entry name" value="COBALT-PRECORRIN-7 C(5)-METHYLTRANSFERASE"/>
    <property type="match status" value="1"/>
</dbReference>
<sequence>MADPWLSIVGLGEDGLGGLSDASRSALAQAEVIFGGPRHLDLVAAGERGRAWPVPFDIVPVLSLRGRRVAVLASGDPFWFGAGGSLAAHLAQGEWRAYPVAGTVSLACARLGWKIEEVSALALHAAGFGGLHRALHRGARLVVTLRDGEAPATLAACLVAQGFGAVGMHVLERLGGPHERVRFARADRFSFEDITAPVAVALDAVDLPQGSGLPKSPGLSEDRFAHDGQITKSPVRALTLAALAPRPGELLWDIGGGSGSVSVEWCLAGGRAITIEPRADRIANIRANIETFGLSRQMETVEGHAPDALADLALPDAVFIGGGGSMALYDWLWSHLPEGTRIVANGVTLETEALLAGLQSRHGGGILRIELSRAEPLGSMRGWSAARPVVQWSVTR</sequence>
<evidence type="ECO:0000256" key="5">
    <source>
        <dbReference type="ARBA" id="ARBA00022691"/>
    </source>
</evidence>
<dbReference type="Proteomes" id="UP001348149">
    <property type="component" value="Unassembled WGS sequence"/>
</dbReference>
<dbReference type="NCBIfam" id="TIGR02467">
    <property type="entry name" value="CbiE"/>
    <property type="match status" value="1"/>
</dbReference>
<keyword evidence="4" id="KW-0808">Transferase</keyword>
<dbReference type="InterPro" id="IPR006365">
    <property type="entry name" value="Cbl_synth_CobL"/>
</dbReference>
<dbReference type="InterPro" id="IPR035996">
    <property type="entry name" value="4pyrrol_Methylase_sf"/>
</dbReference>
<dbReference type="Gene3D" id="3.40.50.150">
    <property type="entry name" value="Vaccinia Virus protein VP39"/>
    <property type="match status" value="1"/>
</dbReference>
<evidence type="ECO:0000313" key="8">
    <source>
        <dbReference type="Proteomes" id="UP001348149"/>
    </source>
</evidence>
<gene>
    <name evidence="7" type="primary">cbiE</name>
    <name evidence="7" type="ORF">VK792_17375</name>
</gene>
<keyword evidence="5" id="KW-0949">S-adenosyl-L-methionine</keyword>
<evidence type="ECO:0000256" key="4">
    <source>
        <dbReference type="ARBA" id="ARBA00022679"/>
    </source>
</evidence>
<proteinExistence type="predicted"/>
<dbReference type="PIRSF" id="PIRSF036428">
    <property type="entry name" value="CobL"/>
    <property type="match status" value="1"/>
</dbReference>
<evidence type="ECO:0000256" key="1">
    <source>
        <dbReference type="ARBA" id="ARBA00004953"/>
    </source>
</evidence>
<reference evidence="7 8" key="1">
    <citation type="submission" date="2024-01" db="EMBL/GenBank/DDBJ databases">
        <title>Mesobacterium rodlantinim sp. nov., isolated from shallow sea hydrothermal systems off Kueishantao Island.</title>
        <authorList>
            <person name="Su Z."/>
            <person name="Tang K."/>
        </authorList>
    </citation>
    <scope>NUCLEOTIDE SEQUENCE [LARGE SCALE GENOMIC DNA]</scope>
    <source>
        <strain evidence="7 8">TK19101</strain>
    </source>
</reference>
<dbReference type="InterPro" id="IPR014008">
    <property type="entry name" value="Cbl_synth_MTase_CbiT"/>
</dbReference>
<dbReference type="RefSeq" id="WP_326299138.1">
    <property type="nucleotide sequence ID" value="NZ_JAYLLH010000036.1"/>
</dbReference>
<dbReference type="InterPro" id="IPR012818">
    <property type="entry name" value="CbiE"/>
</dbReference>
<dbReference type="InterPro" id="IPR029063">
    <property type="entry name" value="SAM-dependent_MTases_sf"/>
</dbReference>
<keyword evidence="2" id="KW-0169">Cobalamin biosynthesis</keyword>
<evidence type="ECO:0000256" key="3">
    <source>
        <dbReference type="ARBA" id="ARBA00022603"/>
    </source>
</evidence>
<dbReference type="SUPFAM" id="SSF53790">
    <property type="entry name" value="Tetrapyrrole methylase"/>
    <property type="match status" value="1"/>
</dbReference>